<dbReference type="RefSeq" id="WP_009756130.1">
    <property type="nucleotide sequence ID" value="NZ_AMSI01000002.1"/>
</dbReference>
<name>K2PA02_9HYPH</name>
<protein>
    <submittedName>
        <fullName evidence="1">Uncharacterized protein</fullName>
    </submittedName>
</protein>
<dbReference type="PATRIC" id="fig|1231190.3.peg.893"/>
<sequence>MNAAPNPRQIEAEQLRRIRARLAAVAPGNWRRAADDMGEMIVGEDEHGALITLMRCDAATFEEVEFMAASPAMVGFLLALLDRAIEALRKTPPNAETGQGSRREGAAPDYAAEAAMKCAEPAFKAFLEQRHGLERPLTDERAAQKLRSVLGITSRSELNQNTDAADRWRALRQDFQAWRKAG</sequence>
<dbReference type="Proteomes" id="UP000007374">
    <property type="component" value="Unassembled WGS sequence"/>
</dbReference>
<dbReference type="eggNOG" id="ENOG5032YEW">
    <property type="taxonomic scope" value="Bacteria"/>
</dbReference>
<comment type="caution">
    <text evidence="1">The sequence shown here is derived from an EMBL/GenBank/DDBJ whole genome shotgun (WGS) entry which is preliminary data.</text>
</comment>
<keyword evidence="2" id="KW-1185">Reference proteome</keyword>
<dbReference type="EMBL" id="AMSI01000002">
    <property type="protein sequence ID" value="EKF43996.1"/>
    <property type="molecule type" value="Genomic_DNA"/>
</dbReference>
<dbReference type="OrthoDB" id="8282842at2"/>
<reference evidence="1 2" key="1">
    <citation type="journal article" date="2012" name="J. Bacteriol.">
        <title>Genome Sequence of Nitratireductor indicus Type Strain C115.</title>
        <authorList>
            <person name="Lai Q."/>
            <person name="Li G."/>
            <person name="Yu Z."/>
            <person name="Shao Z."/>
        </authorList>
    </citation>
    <scope>NUCLEOTIDE SEQUENCE [LARGE SCALE GENOMIC DNA]</scope>
    <source>
        <strain evidence="1 2">C115</strain>
    </source>
</reference>
<dbReference type="STRING" id="721133.SAMN05216176_101461"/>
<accession>K2PA02</accession>
<dbReference type="AlphaFoldDB" id="K2PA02"/>
<organism evidence="1 2">
    <name type="scientific">Nitratireductor indicus C115</name>
    <dbReference type="NCBI Taxonomy" id="1231190"/>
    <lineage>
        <taxon>Bacteria</taxon>
        <taxon>Pseudomonadati</taxon>
        <taxon>Pseudomonadota</taxon>
        <taxon>Alphaproteobacteria</taxon>
        <taxon>Hyphomicrobiales</taxon>
        <taxon>Phyllobacteriaceae</taxon>
        <taxon>Nitratireductor</taxon>
    </lineage>
</organism>
<proteinExistence type="predicted"/>
<evidence type="ECO:0000313" key="1">
    <source>
        <dbReference type="EMBL" id="EKF43996.1"/>
    </source>
</evidence>
<evidence type="ECO:0000313" key="2">
    <source>
        <dbReference type="Proteomes" id="UP000007374"/>
    </source>
</evidence>
<gene>
    <name evidence="1" type="ORF">NA8A_04270</name>
</gene>